<feature type="domain" description="HTH luxR-type" evidence="4">
    <location>
        <begin position="170"/>
        <end position="235"/>
    </location>
</feature>
<dbReference type="InterPro" id="IPR016032">
    <property type="entry name" value="Sig_transdc_resp-reg_C-effctor"/>
</dbReference>
<dbReference type="GO" id="GO:0003677">
    <property type="term" value="F:DNA binding"/>
    <property type="evidence" value="ECO:0007669"/>
    <property type="project" value="UniProtKB-KW"/>
</dbReference>
<evidence type="ECO:0000256" key="2">
    <source>
        <dbReference type="ARBA" id="ARBA00023125"/>
    </source>
</evidence>
<dbReference type="AlphaFoldDB" id="A0A085KAP3"/>
<dbReference type="PROSITE" id="PS50043">
    <property type="entry name" value="HTH_LUXR_2"/>
    <property type="match status" value="1"/>
</dbReference>
<dbReference type="CDD" id="cd06170">
    <property type="entry name" value="LuxR_C_like"/>
    <property type="match status" value="1"/>
</dbReference>
<dbReference type="PANTHER" id="PTHR44688:SF16">
    <property type="entry name" value="DNA-BINDING TRANSCRIPTIONAL ACTIVATOR DEVR_DOSR"/>
    <property type="match status" value="1"/>
</dbReference>
<gene>
    <name evidence="6" type="ORF">CP98_03243</name>
    <name evidence="5" type="ORF">EBF16_11120</name>
</gene>
<reference evidence="6 7" key="1">
    <citation type="submission" date="2014-03" db="EMBL/GenBank/DDBJ databases">
        <title>Genome sequence of Sphingobium yanoikuyae B1.</title>
        <authorList>
            <person name="Gan H.M."/>
            <person name="Gan H.Y."/>
            <person name="Savka M.A."/>
        </authorList>
    </citation>
    <scope>NUCLEOTIDE SEQUENCE [LARGE SCALE GENOMIC DNA]</scope>
    <source>
        <strain evidence="6 7">B1</strain>
    </source>
</reference>
<evidence type="ECO:0000256" key="3">
    <source>
        <dbReference type="ARBA" id="ARBA00023163"/>
    </source>
</evidence>
<dbReference type="GO" id="GO:0006355">
    <property type="term" value="P:regulation of DNA-templated transcription"/>
    <property type="evidence" value="ECO:0007669"/>
    <property type="project" value="InterPro"/>
</dbReference>
<reference evidence="5 8" key="2">
    <citation type="submission" date="2018-10" db="EMBL/GenBank/DDBJ databases">
        <title>Characterization and genome analysis of a novel bacterium Sphingobium yanoikuyae SJTF8 capable of degrading PAHs.</title>
        <authorList>
            <person name="Yin C."/>
            <person name="Xiong W."/>
            <person name="Liang R."/>
        </authorList>
    </citation>
    <scope>NUCLEOTIDE SEQUENCE [LARGE SCALE GENOMIC DNA]</scope>
    <source>
        <strain evidence="5 8">SJTF8</strain>
    </source>
</reference>
<dbReference type="PANTHER" id="PTHR44688">
    <property type="entry name" value="DNA-BINDING TRANSCRIPTIONAL ACTIVATOR DEVR_DOSR"/>
    <property type="match status" value="1"/>
</dbReference>
<keyword evidence="2" id="KW-0238">DNA-binding</keyword>
<dbReference type="PRINTS" id="PR00038">
    <property type="entry name" value="HTHLUXR"/>
</dbReference>
<dbReference type="SMART" id="SM00421">
    <property type="entry name" value="HTH_LUXR"/>
    <property type="match status" value="1"/>
</dbReference>
<evidence type="ECO:0000256" key="1">
    <source>
        <dbReference type="ARBA" id="ARBA00023015"/>
    </source>
</evidence>
<dbReference type="Pfam" id="PF00196">
    <property type="entry name" value="GerE"/>
    <property type="match status" value="1"/>
</dbReference>
<dbReference type="InterPro" id="IPR036388">
    <property type="entry name" value="WH-like_DNA-bd_sf"/>
</dbReference>
<keyword evidence="3" id="KW-0804">Transcription</keyword>
<sequence>MNAMLPIELVDQILDHGHRLGLPLIATCADISSARPAQLADGTPVASLFPFSQDAGAYWRQGDLALHNAIVTVARGLAEPFYFDRGKIGSWRPLRVDPEIEREAQRRSYAVESAIVAPVHLPAGVIGAVVWATSAPGVDIAAIFDREAAVLHPLALRFIAACNAGESQVTQIVQHRLTRREVQCLKLAAAGKTDAEIGIILGLSVPTIRFHMRQASGRLGEIGRLRTVQRAVALGYARPN</sequence>
<organism evidence="6 7">
    <name type="scientific">Sphingobium yanoikuyae</name>
    <name type="common">Sphingomonas yanoikuyae</name>
    <dbReference type="NCBI Taxonomy" id="13690"/>
    <lineage>
        <taxon>Bacteria</taxon>
        <taxon>Pseudomonadati</taxon>
        <taxon>Pseudomonadota</taxon>
        <taxon>Alphaproteobacteria</taxon>
        <taxon>Sphingomonadales</taxon>
        <taxon>Sphingomonadaceae</taxon>
        <taxon>Sphingobium</taxon>
    </lineage>
</organism>
<dbReference type="RefSeq" id="WP_037506778.1">
    <property type="nucleotide sequence ID" value="NZ_CAIGKD010000004.1"/>
</dbReference>
<evidence type="ECO:0000259" key="4">
    <source>
        <dbReference type="PROSITE" id="PS50043"/>
    </source>
</evidence>
<dbReference type="Proteomes" id="UP000280708">
    <property type="component" value="Chromosome"/>
</dbReference>
<name>A0A085KAP3_SPHYA</name>
<keyword evidence="1" id="KW-0805">Transcription regulation</keyword>
<dbReference type="EMBL" id="CP033230">
    <property type="protein sequence ID" value="AYO77382.1"/>
    <property type="molecule type" value="Genomic_DNA"/>
</dbReference>
<dbReference type="SUPFAM" id="SSF46894">
    <property type="entry name" value="C-terminal effector domain of the bipartite response regulators"/>
    <property type="match status" value="1"/>
</dbReference>
<evidence type="ECO:0000313" key="5">
    <source>
        <dbReference type="EMBL" id="AYO77382.1"/>
    </source>
</evidence>
<accession>A0A085KAP3</accession>
<evidence type="ECO:0000313" key="8">
    <source>
        <dbReference type="Proteomes" id="UP000280708"/>
    </source>
</evidence>
<dbReference type="Proteomes" id="UP000028534">
    <property type="component" value="Unassembled WGS sequence"/>
</dbReference>
<protein>
    <submittedName>
        <fullName evidence="5">Helix-turn-helix transcriptional regulator</fullName>
    </submittedName>
    <submittedName>
        <fullName evidence="6">Regulatory protein, LuxR</fullName>
    </submittedName>
</protein>
<dbReference type="eggNOG" id="COG2771">
    <property type="taxonomic scope" value="Bacteria"/>
</dbReference>
<dbReference type="PATRIC" id="fig|13690.10.peg.3323"/>
<dbReference type="InterPro" id="IPR000792">
    <property type="entry name" value="Tscrpt_reg_LuxR_C"/>
</dbReference>
<proteinExistence type="predicted"/>
<evidence type="ECO:0000313" key="7">
    <source>
        <dbReference type="Proteomes" id="UP000028534"/>
    </source>
</evidence>
<evidence type="ECO:0000313" key="6">
    <source>
        <dbReference type="EMBL" id="KEZ17759.1"/>
    </source>
</evidence>
<dbReference type="EMBL" id="JGVR01000020">
    <property type="protein sequence ID" value="KEZ17759.1"/>
    <property type="molecule type" value="Genomic_DNA"/>
</dbReference>
<dbReference type="Gene3D" id="1.10.10.10">
    <property type="entry name" value="Winged helix-like DNA-binding domain superfamily/Winged helix DNA-binding domain"/>
    <property type="match status" value="1"/>
</dbReference>